<keyword evidence="3 7" id="KW-0812">Transmembrane</keyword>
<keyword evidence="4" id="KW-0378">Hydrolase</keyword>
<organism evidence="9 10">
    <name type="scientific">Diplocarpon rosae</name>
    <dbReference type="NCBI Taxonomy" id="946125"/>
    <lineage>
        <taxon>Eukaryota</taxon>
        <taxon>Fungi</taxon>
        <taxon>Dikarya</taxon>
        <taxon>Ascomycota</taxon>
        <taxon>Pezizomycotina</taxon>
        <taxon>Leotiomycetes</taxon>
        <taxon>Helotiales</taxon>
        <taxon>Drepanopezizaceae</taxon>
        <taxon>Diplocarpon</taxon>
    </lineage>
</organism>
<feature type="transmembrane region" description="Helical" evidence="7">
    <location>
        <begin position="211"/>
        <end position="231"/>
    </location>
</feature>
<gene>
    <name evidence="9" type="ORF">QTJ16_006761</name>
</gene>
<evidence type="ECO:0000256" key="2">
    <source>
        <dbReference type="ARBA" id="ARBA00009045"/>
    </source>
</evidence>
<dbReference type="PANTHER" id="PTHR43731">
    <property type="entry name" value="RHOMBOID PROTEASE"/>
    <property type="match status" value="1"/>
</dbReference>
<evidence type="ECO:0000259" key="8">
    <source>
        <dbReference type="Pfam" id="PF01694"/>
    </source>
</evidence>
<dbReference type="GO" id="GO:0004252">
    <property type="term" value="F:serine-type endopeptidase activity"/>
    <property type="evidence" value="ECO:0007669"/>
    <property type="project" value="InterPro"/>
</dbReference>
<comment type="similarity">
    <text evidence="2">Belongs to the peptidase S54 family.</text>
</comment>
<feature type="transmembrane region" description="Helical" evidence="7">
    <location>
        <begin position="243"/>
        <end position="262"/>
    </location>
</feature>
<dbReference type="Gene3D" id="1.20.1540.10">
    <property type="entry name" value="Rhomboid-like"/>
    <property type="match status" value="1"/>
</dbReference>
<reference evidence="9" key="1">
    <citation type="submission" date="2023-06" db="EMBL/GenBank/DDBJ databases">
        <title>Draft genome of Marssonina rosae.</title>
        <authorList>
            <person name="Cheng Q."/>
        </authorList>
    </citation>
    <scope>NUCLEOTIDE SEQUENCE</scope>
    <source>
        <strain evidence="9">R4</strain>
    </source>
</reference>
<comment type="caution">
    <text evidence="9">The sequence shown here is derived from an EMBL/GenBank/DDBJ whole genome shotgun (WGS) entry which is preliminary data.</text>
</comment>
<dbReference type="SUPFAM" id="SSF144091">
    <property type="entry name" value="Rhomboid-like"/>
    <property type="match status" value="1"/>
</dbReference>
<dbReference type="EMBL" id="JAUBYV010000011">
    <property type="protein sequence ID" value="KAK2624127.1"/>
    <property type="molecule type" value="Genomic_DNA"/>
</dbReference>
<evidence type="ECO:0000256" key="5">
    <source>
        <dbReference type="ARBA" id="ARBA00022989"/>
    </source>
</evidence>
<dbReference type="GO" id="GO:0016020">
    <property type="term" value="C:membrane"/>
    <property type="evidence" value="ECO:0007669"/>
    <property type="project" value="UniProtKB-SubCell"/>
</dbReference>
<evidence type="ECO:0000313" key="10">
    <source>
        <dbReference type="Proteomes" id="UP001285354"/>
    </source>
</evidence>
<dbReference type="PANTHER" id="PTHR43731:SF14">
    <property type="entry name" value="PRESENILIN-ASSOCIATED RHOMBOID-LIKE PROTEIN, MITOCHONDRIAL"/>
    <property type="match status" value="1"/>
</dbReference>
<comment type="subcellular location">
    <subcellularLocation>
        <location evidence="1">Membrane</location>
        <topology evidence="1">Multi-pass membrane protein</topology>
    </subcellularLocation>
</comment>
<feature type="transmembrane region" description="Helical" evidence="7">
    <location>
        <begin position="268"/>
        <end position="288"/>
    </location>
</feature>
<dbReference type="InterPro" id="IPR050925">
    <property type="entry name" value="Rhomboid_protease_S54"/>
</dbReference>
<keyword evidence="6 7" id="KW-0472">Membrane</keyword>
<dbReference type="InterPro" id="IPR022764">
    <property type="entry name" value="Peptidase_S54_rhomboid_dom"/>
</dbReference>
<protein>
    <recommendedName>
        <fullName evidence="8">Peptidase S54 rhomboid domain-containing protein</fullName>
    </recommendedName>
</protein>
<evidence type="ECO:0000256" key="1">
    <source>
        <dbReference type="ARBA" id="ARBA00004141"/>
    </source>
</evidence>
<name>A0AAD9SW75_9HELO</name>
<feature type="domain" description="Peptidase S54 rhomboid" evidence="8">
    <location>
        <begin position="168"/>
        <end position="319"/>
    </location>
</feature>
<evidence type="ECO:0000256" key="6">
    <source>
        <dbReference type="ARBA" id="ARBA00023136"/>
    </source>
</evidence>
<evidence type="ECO:0000256" key="4">
    <source>
        <dbReference type="ARBA" id="ARBA00022801"/>
    </source>
</evidence>
<dbReference type="GO" id="GO:0006465">
    <property type="term" value="P:signal peptide processing"/>
    <property type="evidence" value="ECO:0007669"/>
    <property type="project" value="TreeGrafter"/>
</dbReference>
<sequence length="344" mass="37129">MLRSPPWRTARCRIAARTTRASIPRPQLHRPAKHPYSTDPLPTYFTHPSVRILGPTLWTLTAVSTIYLGCAAYEAYHEAQLFKSHVHGGPVTYDTIDAAKTSGRLADSRQSRGEGFSDSPTSLWSGLSSASKTLGAVMVSNVAVFAVQRLSPETFLRFSHVPAAARNFTLLTSMFGHGGVLHLAINMYALANFGPPLARSPTFEASGSHLGAFYLMISKSAGLLASLSQHLNAVWPKSSGRRVLALGASGAIYAVLGAWAISYPDSRIGIILLPGSIPASEALLYIVAFEAWGTFIGWGLSFGHAAHLGGLLAGAAYVHFDGKNRLWKPAKRRAFDQMKRLKMV</sequence>
<evidence type="ECO:0000256" key="3">
    <source>
        <dbReference type="ARBA" id="ARBA00022692"/>
    </source>
</evidence>
<accession>A0AAD9SW75</accession>
<dbReference type="InterPro" id="IPR035952">
    <property type="entry name" value="Rhomboid-like_sf"/>
</dbReference>
<feature type="transmembrane region" description="Helical" evidence="7">
    <location>
        <begin position="168"/>
        <end position="191"/>
    </location>
</feature>
<evidence type="ECO:0000256" key="7">
    <source>
        <dbReference type="SAM" id="Phobius"/>
    </source>
</evidence>
<feature type="transmembrane region" description="Helical" evidence="7">
    <location>
        <begin position="295"/>
        <end position="320"/>
    </location>
</feature>
<dbReference type="Proteomes" id="UP001285354">
    <property type="component" value="Unassembled WGS sequence"/>
</dbReference>
<evidence type="ECO:0000313" key="9">
    <source>
        <dbReference type="EMBL" id="KAK2624127.1"/>
    </source>
</evidence>
<dbReference type="AlphaFoldDB" id="A0AAD9SW75"/>
<dbReference type="Pfam" id="PF01694">
    <property type="entry name" value="Rhomboid"/>
    <property type="match status" value="1"/>
</dbReference>
<keyword evidence="5 7" id="KW-1133">Transmembrane helix</keyword>
<keyword evidence="10" id="KW-1185">Reference proteome</keyword>
<proteinExistence type="inferred from homology"/>